<reference evidence="1 2" key="1">
    <citation type="submission" date="2013-01" db="EMBL/GenBank/DDBJ databases">
        <authorList>
            <person name="Harkins D.M."/>
            <person name="Durkin A.S."/>
            <person name="Brinkac L.M."/>
            <person name="Haft D.H."/>
            <person name="Selengut J.D."/>
            <person name="Sanka R."/>
            <person name="DePew J."/>
            <person name="Purushe J."/>
            <person name="Peacock S.J."/>
            <person name="Thaipadungpanit J."/>
            <person name="Wuthiekanun V.W."/>
            <person name="Day N.P."/>
            <person name="Vinetz J.M."/>
            <person name="Sutton G.G."/>
            <person name="Nierman W.C."/>
            <person name="Fouts D.E."/>
        </authorList>
    </citation>
    <scope>NUCLEOTIDE SEQUENCE [LARGE SCALE GENOMIC DNA]</scope>
    <source>
        <strain evidence="1 2">FPW1039</strain>
    </source>
</reference>
<sequence length="40" mass="4576">MKHETFLSGLYLNQISFSCKRGGLSKDDLFKKRELGVKNS</sequence>
<comment type="caution">
    <text evidence="1">The sequence shown here is derived from an EMBL/GenBank/DDBJ whole genome shotgun (WGS) entry which is preliminary data.</text>
</comment>
<gene>
    <name evidence="1" type="ORF">LEP1GSC079_3478</name>
</gene>
<dbReference type="AlphaFoldDB" id="A0A0F6IDE8"/>
<dbReference type="PROSITE" id="PS51257">
    <property type="entry name" value="PROKAR_LIPOPROTEIN"/>
    <property type="match status" value="1"/>
</dbReference>
<protein>
    <submittedName>
        <fullName evidence="1">Putative lipoprotein</fullName>
    </submittedName>
</protein>
<evidence type="ECO:0000313" key="1">
    <source>
        <dbReference type="EMBL" id="EMJ36073.1"/>
    </source>
</evidence>
<keyword evidence="1" id="KW-0449">Lipoprotein</keyword>
<dbReference type="EMBL" id="AKWR02000142">
    <property type="protein sequence ID" value="EMJ36073.1"/>
    <property type="molecule type" value="Genomic_DNA"/>
</dbReference>
<evidence type="ECO:0000313" key="2">
    <source>
        <dbReference type="Proteomes" id="UP000012164"/>
    </source>
</evidence>
<dbReference type="Proteomes" id="UP000012164">
    <property type="component" value="Unassembled WGS sequence"/>
</dbReference>
<proteinExistence type="predicted"/>
<accession>A0A0F6IDE8</accession>
<name>A0A0F6IDE8_LEPIR</name>
<organism evidence="1 2">
    <name type="scientific">Leptospira interrogans str. FPW1039</name>
    <dbReference type="NCBI Taxonomy" id="1193040"/>
    <lineage>
        <taxon>Bacteria</taxon>
        <taxon>Pseudomonadati</taxon>
        <taxon>Spirochaetota</taxon>
        <taxon>Spirochaetia</taxon>
        <taxon>Leptospirales</taxon>
        <taxon>Leptospiraceae</taxon>
        <taxon>Leptospira</taxon>
    </lineage>
</organism>